<name>A0A917KCW4_9PROT</name>
<evidence type="ECO:0000313" key="1">
    <source>
        <dbReference type="EMBL" id="GGJ07293.1"/>
    </source>
</evidence>
<dbReference type="Proteomes" id="UP000661507">
    <property type="component" value="Unassembled WGS sequence"/>
</dbReference>
<reference evidence="1" key="1">
    <citation type="journal article" date="2014" name="Int. J. Syst. Evol. Microbiol.">
        <title>Complete genome sequence of Corynebacterium casei LMG S-19264T (=DSM 44701T), isolated from a smear-ripened cheese.</title>
        <authorList>
            <consortium name="US DOE Joint Genome Institute (JGI-PGF)"/>
            <person name="Walter F."/>
            <person name="Albersmeier A."/>
            <person name="Kalinowski J."/>
            <person name="Ruckert C."/>
        </authorList>
    </citation>
    <scope>NUCLEOTIDE SEQUENCE</scope>
    <source>
        <strain evidence="1">CGMCC 1.3617</strain>
    </source>
</reference>
<gene>
    <name evidence="1" type="ORF">GCM10011320_12760</name>
</gene>
<organism evidence="1 2">
    <name type="scientific">Neoroseomonas lacus</name>
    <dbReference type="NCBI Taxonomy" id="287609"/>
    <lineage>
        <taxon>Bacteria</taxon>
        <taxon>Pseudomonadati</taxon>
        <taxon>Pseudomonadota</taxon>
        <taxon>Alphaproteobacteria</taxon>
        <taxon>Acetobacterales</taxon>
        <taxon>Acetobacteraceae</taxon>
        <taxon>Neoroseomonas</taxon>
    </lineage>
</organism>
<reference evidence="1" key="2">
    <citation type="submission" date="2020-09" db="EMBL/GenBank/DDBJ databases">
        <authorList>
            <person name="Sun Q."/>
            <person name="Zhou Y."/>
        </authorList>
    </citation>
    <scope>NUCLEOTIDE SEQUENCE</scope>
    <source>
        <strain evidence="1">CGMCC 1.3617</strain>
    </source>
</reference>
<proteinExistence type="predicted"/>
<evidence type="ECO:0000313" key="2">
    <source>
        <dbReference type="Proteomes" id="UP000661507"/>
    </source>
</evidence>
<protein>
    <submittedName>
        <fullName evidence="1">Uncharacterized protein</fullName>
    </submittedName>
</protein>
<comment type="caution">
    <text evidence="1">The sequence shown here is derived from an EMBL/GenBank/DDBJ whole genome shotgun (WGS) entry which is preliminary data.</text>
</comment>
<dbReference type="EMBL" id="BMKW01000002">
    <property type="protein sequence ID" value="GGJ07293.1"/>
    <property type="molecule type" value="Genomic_DNA"/>
</dbReference>
<keyword evidence="2" id="KW-1185">Reference proteome</keyword>
<sequence length="155" mass="16900">MSQDILLAIVERARHFDAGQANWAAFVGLLARHVVADRLRADSHPSRVTMVPLDLLDLDAAMSLTSATQPGPCDEDAAMARRVDLDTLLDDLPALPRETLLLLMSTHGDVASAQRGSGRSCSAFYRTVDELRLWLRAGGLSVASHARGKNRELDR</sequence>
<accession>A0A917KCW4</accession>
<dbReference type="AlphaFoldDB" id="A0A917KCW4"/>